<protein>
    <submittedName>
        <fullName evidence="6">Uncharacterized protein</fullName>
    </submittedName>
</protein>
<dbReference type="Pfam" id="PF01397">
    <property type="entry name" value="Terpene_synth"/>
    <property type="match status" value="1"/>
</dbReference>
<proteinExistence type="predicted"/>
<dbReference type="InterPro" id="IPR008930">
    <property type="entry name" value="Terpenoid_cyclase/PrenylTrfase"/>
</dbReference>
<evidence type="ECO:0000313" key="7">
    <source>
        <dbReference type="Proteomes" id="UP000734854"/>
    </source>
</evidence>
<dbReference type="InterPro" id="IPR005630">
    <property type="entry name" value="Terpene_synthase_metal-bd"/>
</dbReference>
<evidence type="ECO:0000256" key="2">
    <source>
        <dbReference type="ARBA" id="ARBA00022842"/>
    </source>
</evidence>
<name>A0A8J5L365_ZINOF</name>
<dbReference type="Pfam" id="PF03936">
    <property type="entry name" value="Terpene_synth_C"/>
    <property type="match status" value="1"/>
</dbReference>
<dbReference type="InterPro" id="IPR001906">
    <property type="entry name" value="Terpene_synth_N"/>
</dbReference>
<keyword evidence="1" id="KW-0479">Metal-binding</keyword>
<evidence type="ECO:0000256" key="1">
    <source>
        <dbReference type="ARBA" id="ARBA00022723"/>
    </source>
</evidence>
<dbReference type="Gene3D" id="1.50.10.130">
    <property type="entry name" value="Terpene synthase, N-terminal domain"/>
    <property type="match status" value="1"/>
</dbReference>
<keyword evidence="2" id="KW-0460">Magnesium</keyword>
<evidence type="ECO:0000259" key="5">
    <source>
        <dbReference type="Pfam" id="PF03936"/>
    </source>
</evidence>
<dbReference type="SUPFAM" id="SSF48239">
    <property type="entry name" value="Terpenoid cyclases/Protein prenyltransferases"/>
    <property type="match status" value="1"/>
</dbReference>
<dbReference type="InterPro" id="IPR044814">
    <property type="entry name" value="Terpene_cyclase_plant_C1"/>
</dbReference>
<reference evidence="6 7" key="1">
    <citation type="submission" date="2020-08" db="EMBL/GenBank/DDBJ databases">
        <title>Plant Genome Project.</title>
        <authorList>
            <person name="Zhang R.-G."/>
        </authorList>
    </citation>
    <scope>NUCLEOTIDE SEQUENCE [LARGE SCALE GENOMIC DNA]</scope>
    <source>
        <tissue evidence="6">Rhizome</tissue>
    </source>
</reference>
<comment type="caution">
    <text evidence="6">The sequence shown here is derived from an EMBL/GenBank/DDBJ whole genome shotgun (WGS) entry which is preliminary data.</text>
</comment>
<feature type="domain" description="Terpene synthase N-terminal" evidence="4">
    <location>
        <begin position="134"/>
        <end position="299"/>
    </location>
</feature>
<dbReference type="AlphaFoldDB" id="A0A8J5L365"/>
<organism evidence="6 7">
    <name type="scientific">Zingiber officinale</name>
    <name type="common">Ginger</name>
    <name type="synonym">Amomum zingiber</name>
    <dbReference type="NCBI Taxonomy" id="94328"/>
    <lineage>
        <taxon>Eukaryota</taxon>
        <taxon>Viridiplantae</taxon>
        <taxon>Streptophyta</taxon>
        <taxon>Embryophyta</taxon>
        <taxon>Tracheophyta</taxon>
        <taxon>Spermatophyta</taxon>
        <taxon>Magnoliopsida</taxon>
        <taxon>Liliopsida</taxon>
        <taxon>Zingiberales</taxon>
        <taxon>Zingiberaceae</taxon>
        <taxon>Zingiber</taxon>
    </lineage>
</organism>
<dbReference type="GO" id="GO:0016102">
    <property type="term" value="P:diterpenoid biosynthetic process"/>
    <property type="evidence" value="ECO:0007669"/>
    <property type="project" value="InterPro"/>
</dbReference>
<feature type="domain" description="Terpene synthase metal-binding" evidence="5">
    <location>
        <begin position="356"/>
        <end position="525"/>
    </location>
</feature>
<dbReference type="CDD" id="cd00684">
    <property type="entry name" value="Terpene_cyclase_plant_C1"/>
    <property type="match status" value="1"/>
</dbReference>
<gene>
    <name evidence="6" type="ORF">ZIOFF_027943</name>
</gene>
<accession>A0A8J5L365</accession>
<keyword evidence="3" id="KW-0456">Lyase</keyword>
<dbReference type="EMBL" id="JACMSC010000008">
    <property type="protein sequence ID" value="KAG6509935.1"/>
    <property type="molecule type" value="Genomic_DNA"/>
</dbReference>
<dbReference type="FunFam" id="1.50.10.130:FF:000001">
    <property type="entry name" value="Isoprene synthase, chloroplastic"/>
    <property type="match status" value="1"/>
</dbReference>
<dbReference type="Gene3D" id="1.10.600.10">
    <property type="entry name" value="Farnesyl Diphosphate Synthase"/>
    <property type="match status" value="1"/>
</dbReference>
<keyword evidence="7" id="KW-1185">Reference proteome</keyword>
<evidence type="ECO:0000313" key="6">
    <source>
        <dbReference type="EMBL" id="KAG6509935.1"/>
    </source>
</evidence>
<dbReference type="Proteomes" id="UP000734854">
    <property type="component" value="Unassembled WGS sequence"/>
</dbReference>
<evidence type="ECO:0000259" key="4">
    <source>
        <dbReference type="Pfam" id="PF01397"/>
    </source>
</evidence>
<dbReference type="SUPFAM" id="SSF48576">
    <property type="entry name" value="Terpenoid synthases"/>
    <property type="match status" value="1"/>
</dbReference>
<dbReference type="InterPro" id="IPR050148">
    <property type="entry name" value="Terpene_synthase-like"/>
</dbReference>
<sequence>MTSARKQPPAIVGTTFVALPLICEERVLFSLLSSLPFPFDFLLPKQTFVACLHFEPSPPIMLQDDSSRSGCGAIVSLHDRRRPDPRTSLSFAQMALQAFQNYIQVMELVDTPSLKAFEDVVVDRQVAGFDLSFWGDYFITNQKSQSEAWMNERAEELKNEVRSMFQNVSTDVVQTMNLIDTIQLLGLDYHFTEEIDRALDHLKDIDMSKYGLYEVALHFRLLRQKGFNISSDVFKKYKDNEGKFMEKLKDDAKGLLSLYNAAYLGTKKETILDEAISFTKDKLTSLLKDLNPTFAKLVSLTLKTPIQRNMKRLFTRCYISIYQDELTRNETILELAKLDFNMLQCLHQEELRKACMWSPDAVDRLPEYMRDFFLKMLSIFQELENELAPAEKFRILYLKEQWKILAQHYITECKWRDDNYVPKLEEHMRVSIKSVGYVWFYCSFLTGMEEAVATKDAFEWFASFPKIVEACAIIVRITNDITSKEREQKREHVASTVDCYMKEYATSKDVACEKLLGFVEDAWKTINEELLNATGLSREVIELSLHSSRSTELIYKHVDAFTEPNTTMKENIFSLLVHPIPI</sequence>
<evidence type="ECO:0000256" key="3">
    <source>
        <dbReference type="ARBA" id="ARBA00023239"/>
    </source>
</evidence>
<dbReference type="InterPro" id="IPR036965">
    <property type="entry name" value="Terpene_synth_N_sf"/>
</dbReference>
<dbReference type="PANTHER" id="PTHR31225">
    <property type="entry name" value="OS04G0344100 PROTEIN-RELATED"/>
    <property type="match status" value="1"/>
</dbReference>
<dbReference type="PANTHER" id="PTHR31225:SF93">
    <property type="entry name" value="ALPHA-HUMULENE_(-)-(E)-BETA-CARYOPHYLLENE SYNTHASE"/>
    <property type="match status" value="1"/>
</dbReference>
<dbReference type="GO" id="GO:0000287">
    <property type="term" value="F:magnesium ion binding"/>
    <property type="evidence" value="ECO:0007669"/>
    <property type="project" value="InterPro"/>
</dbReference>
<dbReference type="GO" id="GO:0010333">
    <property type="term" value="F:terpene synthase activity"/>
    <property type="evidence" value="ECO:0007669"/>
    <property type="project" value="InterPro"/>
</dbReference>
<dbReference type="InterPro" id="IPR008949">
    <property type="entry name" value="Isoprenoid_synthase_dom_sf"/>
</dbReference>